<evidence type="ECO:0000256" key="4">
    <source>
        <dbReference type="ARBA" id="ARBA00022833"/>
    </source>
</evidence>
<dbReference type="InterPro" id="IPR001841">
    <property type="entry name" value="Znf_RING"/>
</dbReference>
<dbReference type="AlphaFoldDB" id="A0A158Q2N1"/>
<dbReference type="InterPro" id="IPR011042">
    <property type="entry name" value="6-blade_b-propeller_TolB-like"/>
</dbReference>
<dbReference type="PROSITE" id="PS51125">
    <property type="entry name" value="NHL"/>
    <property type="match status" value="1"/>
</dbReference>
<reference evidence="10 12" key="2">
    <citation type="submission" date="2018-11" db="EMBL/GenBank/DDBJ databases">
        <authorList>
            <consortium name="Pathogen Informatics"/>
        </authorList>
    </citation>
    <scope>NUCLEOTIDE SEQUENCE [LARGE SCALE GENOMIC DNA]</scope>
</reference>
<feature type="region of interest" description="Disordered" evidence="7">
    <location>
        <begin position="527"/>
        <end position="601"/>
    </location>
</feature>
<dbReference type="SMART" id="SM00184">
    <property type="entry name" value="RING"/>
    <property type="match status" value="1"/>
</dbReference>
<feature type="domain" description="RING-type" evidence="8">
    <location>
        <begin position="69"/>
        <end position="141"/>
    </location>
</feature>
<evidence type="ECO:0000256" key="2">
    <source>
        <dbReference type="ARBA" id="ARBA00022737"/>
    </source>
</evidence>
<keyword evidence="12" id="KW-1185">Reference proteome</keyword>
<feature type="domain" description="B box-type" evidence="9">
    <location>
        <begin position="232"/>
        <end position="275"/>
    </location>
</feature>
<dbReference type="SUPFAM" id="SSF57850">
    <property type="entry name" value="RING/U-box"/>
    <property type="match status" value="1"/>
</dbReference>
<dbReference type="InterPro" id="IPR017907">
    <property type="entry name" value="Znf_RING_CS"/>
</dbReference>
<evidence type="ECO:0000256" key="3">
    <source>
        <dbReference type="ARBA" id="ARBA00022771"/>
    </source>
</evidence>
<accession>A0A158Q2N1</accession>
<dbReference type="Pfam" id="PF00097">
    <property type="entry name" value="zf-C3HC4"/>
    <property type="match status" value="1"/>
</dbReference>
<dbReference type="Gene3D" id="3.30.160.60">
    <property type="entry name" value="Classic Zinc Finger"/>
    <property type="match status" value="1"/>
</dbReference>
<name>A0A158Q2N1_DRAME</name>
<dbReference type="Proteomes" id="UP000038040">
    <property type="component" value="Unplaced"/>
</dbReference>
<dbReference type="GO" id="GO:0061630">
    <property type="term" value="F:ubiquitin protein ligase activity"/>
    <property type="evidence" value="ECO:0007669"/>
    <property type="project" value="TreeGrafter"/>
</dbReference>
<dbReference type="GO" id="GO:0005654">
    <property type="term" value="C:nucleoplasm"/>
    <property type="evidence" value="ECO:0007669"/>
    <property type="project" value="TreeGrafter"/>
</dbReference>
<organism evidence="11 13">
    <name type="scientific">Dracunculus medinensis</name>
    <name type="common">Guinea worm</name>
    <dbReference type="NCBI Taxonomy" id="318479"/>
    <lineage>
        <taxon>Eukaryota</taxon>
        <taxon>Metazoa</taxon>
        <taxon>Ecdysozoa</taxon>
        <taxon>Nematoda</taxon>
        <taxon>Chromadorea</taxon>
        <taxon>Rhabditida</taxon>
        <taxon>Spirurina</taxon>
        <taxon>Dracunculoidea</taxon>
        <taxon>Dracunculidae</taxon>
        <taxon>Dracunculus</taxon>
    </lineage>
</organism>
<dbReference type="PANTHER" id="PTHR25462:SF296">
    <property type="entry name" value="MEIOTIC P26, ISOFORM F"/>
    <property type="match status" value="1"/>
</dbReference>
<evidence type="ECO:0000313" key="10">
    <source>
        <dbReference type="EMBL" id="VDN54870.1"/>
    </source>
</evidence>
<gene>
    <name evidence="10" type="ORF">DME_LOCUS4843</name>
</gene>
<dbReference type="Pfam" id="PF00643">
    <property type="entry name" value="zf-B_box"/>
    <property type="match status" value="1"/>
</dbReference>
<proteinExistence type="predicted"/>
<protein>
    <submittedName>
        <fullName evidence="13">B box-type domain-containing protein</fullName>
    </submittedName>
</protein>
<dbReference type="SUPFAM" id="SSF57845">
    <property type="entry name" value="B-box zinc-binding domain"/>
    <property type="match status" value="1"/>
</dbReference>
<evidence type="ECO:0000313" key="11">
    <source>
        <dbReference type="Proteomes" id="UP000038040"/>
    </source>
</evidence>
<dbReference type="Gene3D" id="3.30.40.10">
    <property type="entry name" value="Zinc/RING finger domain, C3HC4 (zinc finger)"/>
    <property type="match status" value="1"/>
</dbReference>
<dbReference type="GO" id="GO:0008270">
    <property type="term" value="F:zinc ion binding"/>
    <property type="evidence" value="ECO:0007669"/>
    <property type="project" value="UniProtKB-KW"/>
</dbReference>
<evidence type="ECO:0000256" key="5">
    <source>
        <dbReference type="PROSITE-ProRule" id="PRU00024"/>
    </source>
</evidence>
<dbReference type="InterPro" id="IPR000315">
    <property type="entry name" value="Znf_B-box"/>
</dbReference>
<dbReference type="PANTHER" id="PTHR25462">
    <property type="entry name" value="BONUS, ISOFORM C-RELATED"/>
    <property type="match status" value="1"/>
</dbReference>
<dbReference type="InterPro" id="IPR018957">
    <property type="entry name" value="Znf_C3HC4_RING-type"/>
</dbReference>
<dbReference type="Proteomes" id="UP000274756">
    <property type="component" value="Unassembled WGS sequence"/>
</dbReference>
<dbReference type="PROSITE" id="PS50089">
    <property type="entry name" value="ZF_RING_2"/>
    <property type="match status" value="1"/>
</dbReference>
<evidence type="ECO:0000256" key="6">
    <source>
        <dbReference type="PROSITE-ProRule" id="PRU00504"/>
    </source>
</evidence>
<dbReference type="InterPro" id="IPR001258">
    <property type="entry name" value="NHL_repeat"/>
</dbReference>
<keyword evidence="2" id="KW-0677">Repeat</keyword>
<dbReference type="Gene3D" id="2.120.10.30">
    <property type="entry name" value="TolB, C-terminal domain"/>
    <property type="match status" value="1"/>
</dbReference>
<dbReference type="SMART" id="SM00502">
    <property type="entry name" value="BBC"/>
    <property type="match status" value="1"/>
</dbReference>
<dbReference type="WBParaSite" id="DME_0000048301-mRNA-1">
    <property type="protein sequence ID" value="DME_0000048301-mRNA-1"/>
    <property type="gene ID" value="DME_0000048301"/>
</dbReference>
<evidence type="ECO:0000313" key="13">
    <source>
        <dbReference type="WBParaSite" id="DME_0000048301-mRNA-1"/>
    </source>
</evidence>
<feature type="domain" description="B box-type" evidence="9">
    <location>
        <begin position="173"/>
        <end position="220"/>
    </location>
</feature>
<keyword evidence="4" id="KW-0862">Zinc</keyword>
<feature type="compositionally biased region" description="Polar residues" evidence="7">
    <location>
        <begin position="538"/>
        <end position="549"/>
    </location>
</feature>
<dbReference type="SUPFAM" id="SSF101898">
    <property type="entry name" value="NHL repeat"/>
    <property type="match status" value="1"/>
</dbReference>
<dbReference type="Pfam" id="PF01436">
    <property type="entry name" value="NHL"/>
    <property type="match status" value="1"/>
</dbReference>
<evidence type="ECO:0000259" key="9">
    <source>
        <dbReference type="PROSITE" id="PS50119"/>
    </source>
</evidence>
<dbReference type="OrthoDB" id="342730at2759"/>
<keyword evidence="1" id="KW-0479">Metal-binding</keyword>
<evidence type="ECO:0000256" key="7">
    <source>
        <dbReference type="SAM" id="MobiDB-lite"/>
    </source>
</evidence>
<dbReference type="EMBL" id="UYYG01001151">
    <property type="protein sequence ID" value="VDN54870.1"/>
    <property type="molecule type" value="Genomic_DNA"/>
</dbReference>
<sequence length="1011" mass="112123">MAIKNNSSIPLIDDHNDKNIKAKFCLTPNNSYKSLSDEKLDEINHVNASNDLSSFLEFNSKMFSDDSICPYCNKEYRTPKVLHCLHSMCEDCIIAQLDGREDSDKNRTILSDNLWSEEELEQSNIQRRVTPPGVIKCPECRQESHIGNDVRFVSLILPDYLRSYDIEKKKYANEMRKCRSCKSEPEAVAVCVDCKCDLCSGCVDAHSIMRAFEHHRVLTYRQLAKDPSQLPRGPVMCLQHPTIPYTLYCLKCDKIICTQCEIDSHSDFCHDISAADEKLCQIFKNELEEIVKNVSGKMLACSEQCNSIPERLRTLHNNYEVMLSQIDEAFADYARALDEVKENILKILLQCRDDTESSLNEMSDKGDIVTSRISDAIKFATRLMNEATSVELIASQKLAKQQLQSLQHTLPNNIISTELAFIRPSYSRFVEDLRKIVGSVKCQEPNVLQSPVRSVTPNSITKLNSNVAINSVLQSRSSESTPTFLDSCRQLELNQKSITPFVSSNSSAFSTYVNSFGLNPTSINSPGAIGMERRHKSGSISKHSSTAEFNSGWPPSSNPPASSPTPHNGYGKSTNQDNSCDYVWPPHSNPPPAESRGVGNVMPPSALSSMLPISSLTSSSKLNDPWMVASSSIITPGVIGQQAVSPYSIATNPLRSQSTMDNLIEQGLQSLNNIFDATLHNLAPSITSISQQCIAPDLQLKPVIGERFLPIVPPSRNTALSNGQLTEGLIVVSQTGGSGCSPGAFNQPHGFALGPDDEIVIADTLNNRIQILSKNGHFLKEFGAFGHEDGCLHNPKKVMPVRLFIKGPTSVDAYMVVDKKNGNARLQLFTRNGEFIRRIANPPAQFEYVAALTTNEMGYIILLSNNAYLYIFDLDMNLETHVIHFTSCSPALLEPSDVLALGNQYYVTDFKQHCVVVLDSLGNKLRLIGCGHTPYPIGICARSSDEIFVANSHMNHFQISLFSRNGIRQRILECTQMKVTRCVGLAINKDGLIVSVSKTCNTVFFFNTVHF</sequence>
<dbReference type="InterPro" id="IPR047153">
    <property type="entry name" value="TRIM45/56/19-like"/>
</dbReference>
<reference evidence="13" key="1">
    <citation type="submission" date="2016-04" db="UniProtKB">
        <authorList>
            <consortium name="WormBaseParasite"/>
        </authorList>
    </citation>
    <scope>IDENTIFICATION</scope>
</reference>
<keyword evidence="3 5" id="KW-0863">Zinc-finger</keyword>
<evidence type="ECO:0000313" key="12">
    <source>
        <dbReference type="Proteomes" id="UP000274756"/>
    </source>
</evidence>
<evidence type="ECO:0000256" key="1">
    <source>
        <dbReference type="ARBA" id="ARBA00022723"/>
    </source>
</evidence>
<evidence type="ECO:0000259" key="8">
    <source>
        <dbReference type="PROSITE" id="PS50089"/>
    </source>
</evidence>
<dbReference type="STRING" id="318479.A0A158Q2N1"/>
<dbReference type="InterPro" id="IPR013083">
    <property type="entry name" value="Znf_RING/FYVE/PHD"/>
</dbReference>
<feature type="repeat" description="NHL" evidence="6">
    <location>
        <begin position="732"/>
        <end position="775"/>
    </location>
</feature>
<dbReference type="InterPro" id="IPR003649">
    <property type="entry name" value="Bbox_C"/>
</dbReference>
<dbReference type="PROSITE" id="PS50119">
    <property type="entry name" value="ZF_BBOX"/>
    <property type="match status" value="2"/>
</dbReference>
<dbReference type="PROSITE" id="PS00518">
    <property type="entry name" value="ZF_RING_1"/>
    <property type="match status" value="1"/>
</dbReference>